<dbReference type="InterPro" id="IPR013087">
    <property type="entry name" value="Znf_C2H2_type"/>
</dbReference>
<dbReference type="PROSITE" id="PS00028">
    <property type="entry name" value="ZINC_FINGER_C2H2_1"/>
    <property type="match status" value="4"/>
</dbReference>
<gene>
    <name evidence="10" type="ORF">CYNAS_LOCUS18677</name>
</gene>
<evidence type="ECO:0000256" key="1">
    <source>
        <dbReference type="ARBA" id="ARBA00004123"/>
    </source>
</evidence>
<dbReference type="PANTHER" id="PTHR24376:SF235">
    <property type="entry name" value="C2H2-TYPE DOMAIN-CONTAINING PROTEIN"/>
    <property type="match status" value="1"/>
</dbReference>
<dbReference type="Proteomes" id="UP001176961">
    <property type="component" value="Unassembled WGS sequence"/>
</dbReference>
<keyword evidence="2" id="KW-0479">Metal-binding</keyword>
<dbReference type="PROSITE" id="PS50157">
    <property type="entry name" value="ZINC_FINGER_C2H2_2"/>
    <property type="match status" value="4"/>
</dbReference>
<dbReference type="GO" id="GO:0008270">
    <property type="term" value="F:zinc ion binding"/>
    <property type="evidence" value="ECO:0007669"/>
    <property type="project" value="UniProtKB-KW"/>
</dbReference>
<accession>A0AA36MBF3</accession>
<dbReference type="FunFam" id="3.30.160.60:FF:000929">
    <property type="entry name" value="Uncharacterized protein, isoform B"/>
    <property type="match status" value="1"/>
</dbReference>
<evidence type="ECO:0000313" key="11">
    <source>
        <dbReference type="Proteomes" id="UP001176961"/>
    </source>
</evidence>
<dbReference type="FunFam" id="3.30.160.60:FF:000112">
    <property type="entry name" value="Mds1 and evi1 complex locus protein"/>
    <property type="match status" value="1"/>
</dbReference>
<feature type="compositionally biased region" description="Low complexity" evidence="8">
    <location>
        <begin position="294"/>
        <end position="307"/>
    </location>
</feature>
<reference evidence="10" key="1">
    <citation type="submission" date="2023-07" db="EMBL/GenBank/DDBJ databases">
        <authorList>
            <consortium name="CYATHOMIX"/>
        </authorList>
    </citation>
    <scope>NUCLEOTIDE SEQUENCE</scope>
    <source>
        <strain evidence="10">N/A</strain>
    </source>
</reference>
<dbReference type="Gene3D" id="3.30.160.60">
    <property type="entry name" value="Classic Zinc Finger"/>
    <property type="match status" value="4"/>
</dbReference>
<dbReference type="SMART" id="SM00355">
    <property type="entry name" value="ZnF_C2H2"/>
    <property type="match status" value="5"/>
</dbReference>
<evidence type="ECO:0000256" key="3">
    <source>
        <dbReference type="ARBA" id="ARBA00022737"/>
    </source>
</evidence>
<evidence type="ECO:0000256" key="6">
    <source>
        <dbReference type="ARBA" id="ARBA00023242"/>
    </source>
</evidence>
<keyword evidence="5" id="KW-0862">Zinc</keyword>
<evidence type="ECO:0000256" key="7">
    <source>
        <dbReference type="PROSITE-ProRule" id="PRU00042"/>
    </source>
</evidence>
<keyword evidence="3" id="KW-0677">Repeat</keyword>
<protein>
    <recommendedName>
        <fullName evidence="9">C2H2-type domain-containing protein</fullName>
    </recommendedName>
</protein>
<feature type="domain" description="C2H2-type" evidence="9">
    <location>
        <begin position="160"/>
        <end position="187"/>
    </location>
</feature>
<dbReference type="AlphaFoldDB" id="A0AA36MBF3"/>
<evidence type="ECO:0000256" key="4">
    <source>
        <dbReference type="ARBA" id="ARBA00022771"/>
    </source>
</evidence>
<feature type="compositionally biased region" description="Acidic residues" evidence="8">
    <location>
        <begin position="98"/>
        <end position="126"/>
    </location>
</feature>
<dbReference type="Pfam" id="PF00096">
    <property type="entry name" value="zf-C2H2"/>
    <property type="match status" value="4"/>
</dbReference>
<keyword evidence="6" id="KW-0539">Nucleus</keyword>
<feature type="domain" description="C2H2-type" evidence="9">
    <location>
        <begin position="188"/>
        <end position="210"/>
    </location>
</feature>
<organism evidence="10 11">
    <name type="scientific">Cylicocyclus nassatus</name>
    <name type="common">Nematode worm</name>
    <dbReference type="NCBI Taxonomy" id="53992"/>
    <lineage>
        <taxon>Eukaryota</taxon>
        <taxon>Metazoa</taxon>
        <taxon>Ecdysozoa</taxon>
        <taxon>Nematoda</taxon>
        <taxon>Chromadorea</taxon>
        <taxon>Rhabditida</taxon>
        <taxon>Rhabditina</taxon>
        <taxon>Rhabditomorpha</taxon>
        <taxon>Strongyloidea</taxon>
        <taxon>Strongylidae</taxon>
        <taxon>Cylicocyclus</taxon>
    </lineage>
</organism>
<comment type="subcellular location">
    <subcellularLocation>
        <location evidence="1">Nucleus</location>
    </subcellularLocation>
</comment>
<dbReference type="SUPFAM" id="SSF57667">
    <property type="entry name" value="beta-beta-alpha zinc fingers"/>
    <property type="match status" value="2"/>
</dbReference>
<dbReference type="GO" id="GO:0000978">
    <property type="term" value="F:RNA polymerase II cis-regulatory region sequence-specific DNA binding"/>
    <property type="evidence" value="ECO:0007669"/>
    <property type="project" value="TreeGrafter"/>
</dbReference>
<dbReference type="InterPro" id="IPR036236">
    <property type="entry name" value="Znf_C2H2_sf"/>
</dbReference>
<feature type="domain" description="C2H2-type" evidence="9">
    <location>
        <begin position="413"/>
        <end position="440"/>
    </location>
</feature>
<dbReference type="GO" id="GO:0000122">
    <property type="term" value="P:negative regulation of transcription by RNA polymerase II"/>
    <property type="evidence" value="ECO:0007669"/>
    <property type="project" value="UniProtKB-ARBA"/>
</dbReference>
<evidence type="ECO:0000256" key="8">
    <source>
        <dbReference type="SAM" id="MobiDB-lite"/>
    </source>
</evidence>
<dbReference type="PANTHER" id="PTHR24376">
    <property type="entry name" value="ZINC FINGER PROTEIN"/>
    <property type="match status" value="1"/>
</dbReference>
<keyword evidence="4 7" id="KW-0863">Zinc-finger</keyword>
<proteinExistence type="predicted"/>
<dbReference type="GO" id="GO:0005634">
    <property type="term" value="C:nucleus"/>
    <property type="evidence" value="ECO:0007669"/>
    <property type="project" value="UniProtKB-SubCell"/>
</dbReference>
<feature type="region of interest" description="Disordered" evidence="8">
    <location>
        <begin position="93"/>
        <end position="159"/>
    </location>
</feature>
<evidence type="ECO:0000256" key="5">
    <source>
        <dbReference type="ARBA" id="ARBA00022833"/>
    </source>
</evidence>
<dbReference type="GO" id="GO:0001228">
    <property type="term" value="F:DNA-binding transcription activator activity, RNA polymerase II-specific"/>
    <property type="evidence" value="ECO:0007669"/>
    <property type="project" value="TreeGrafter"/>
</dbReference>
<dbReference type="EMBL" id="CATQJL010000316">
    <property type="protein sequence ID" value="CAJ0606694.1"/>
    <property type="molecule type" value="Genomic_DNA"/>
</dbReference>
<dbReference type="FunFam" id="3.30.160.60:FF:000446">
    <property type="entry name" value="Zinc finger protein"/>
    <property type="match status" value="1"/>
</dbReference>
<comment type="caution">
    <text evidence="10">The sequence shown here is derived from an EMBL/GenBank/DDBJ whole genome shotgun (WGS) entry which is preliminary data.</text>
</comment>
<feature type="compositionally biased region" description="Basic and acidic residues" evidence="8">
    <location>
        <begin position="332"/>
        <end position="342"/>
    </location>
</feature>
<feature type="region of interest" description="Disordered" evidence="8">
    <location>
        <begin position="294"/>
        <end position="371"/>
    </location>
</feature>
<evidence type="ECO:0000259" key="9">
    <source>
        <dbReference type="PROSITE" id="PS50157"/>
    </source>
</evidence>
<keyword evidence="11" id="KW-1185">Reference proteome</keyword>
<feature type="compositionally biased region" description="Basic and acidic residues" evidence="8">
    <location>
        <begin position="308"/>
        <end position="318"/>
    </location>
</feature>
<name>A0AA36MBF3_CYLNA</name>
<evidence type="ECO:0000313" key="10">
    <source>
        <dbReference type="EMBL" id="CAJ0606694.1"/>
    </source>
</evidence>
<feature type="domain" description="C2H2-type" evidence="9">
    <location>
        <begin position="441"/>
        <end position="469"/>
    </location>
</feature>
<sequence>MSIDGEFLRNVEVRTDERFGNSLSALSIIRSGKLIGVIDKEATNDPNALLILNLIKEADDKNQANITLRQIDNKTYLQTSRDIATGERLLMQRYTEPVSDDEEEEEEVEPEGETEHGDEEEEDSEMKDDRLSSEPATTRSESREHGELEPGQLAPEGQAHKCPLCPKSFSSASGLKQHSHIHCSSKPFRCHICNKAYTQFSNLCRHRRVHLDGWQCPLCHQSLPSHSALVKHRPLCEMASALYKPLLPHLPMPGMSPQIIPTYWPHLLHIASQMPSFPMGMYGPIDAFKMMNQHSSDVESSPHSSGHASEHSPLERKASPCSEAEVCPLDLTTKREERKSESESNDSGNEDENEPASYAKRSESVAQPPCLTPSMNPFSSSAFLSLLQRPFPYSTPSTFSVNPQVAKATKDRYTCKFCQKVFPRSANLTRHLRTHTGEQPYKCQYCERSFSISSNLQRHVRNIHNKERPFRCPSTTPAPISRLPQCSKSRLCQSECI</sequence>
<evidence type="ECO:0000256" key="2">
    <source>
        <dbReference type="ARBA" id="ARBA00022723"/>
    </source>
</evidence>